<dbReference type="GO" id="GO:0005829">
    <property type="term" value="C:cytosol"/>
    <property type="evidence" value="ECO:0007669"/>
    <property type="project" value="TreeGrafter"/>
</dbReference>
<dbReference type="PROSITE" id="PS50042">
    <property type="entry name" value="CNMP_BINDING_3"/>
    <property type="match status" value="1"/>
</dbReference>
<dbReference type="InterPro" id="IPR050397">
    <property type="entry name" value="Env_Response_Regulators"/>
</dbReference>
<dbReference type="SUPFAM" id="SSF51206">
    <property type="entry name" value="cAMP-binding domain-like"/>
    <property type="match status" value="1"/>
</dbReference>
<evidence type="ECO:0000313" key="7">
    <source>
        <dbReference type="Proteomes" id="UP000198820"/>
    </source>
</evidence>
<dbReference type="GO" id="GO:0003700">
    <property type="term" value="F:DNA-binding transcription factor activity"/>
    <property type="evidence" value="ECO:0007669"/>
    <property type="project" value="TreeGrafter"/>
</dbReference>
<dbReference type="InterPro" id="IPR036390">
    <property type="entry name" value="WH_DNA-bd_sf"/>
</dbReference>
<name>A0A1H3XIY8_9FLAO</name>
<dbReference type="PANTHER" id="PTHR24567">
    <property type="entry name" value="CRP FAMILY TRANSCRIPTIONAL REGULATORY PROTEIN"/>
    <property type="match status" value="1"/>
</dbReference>
<evidence type="ECO:0000256" key="3">
    <source>
        <dbReference type="ARBA" id="ARBA00023163"/>
    </source>
</evidence>
<sequence length="198" mass="23290">MVPENILNAYQASVEKYKKDEVIFEENDNAHHYFQIHQGQVKMNNYNENGKEFIQGIFYAGDSFGEPPLFADIKYPAAAVALEDSLIYKLSKPKLINLLEEQPKVHFHITERLSKRLFYKSLMASEISSEEPEHRIVSLLHFLKKHVHHLKDHEEFEVDLKRQQIADLTGLRVETVIRACKNLEKKNKIRIIKRKIFF</sequence>
<dbReference type="InterPro" id="IPR012318">
    <property type="entry name" value="HTH_CRP"/>
</dbReference>
<evidence type="ECO:0000313" key="6">
    <source>
        <dbReference type="EMBL" id="SDZ98518.1"/>
    </source>
</evidence>
<dbReference type="RefSeq" id="WP_093239737.1">
    <property type="nucleotide sequence ID" value="NZ_FNQF01000002.1"/>
</dbReference>
<keyword evidence="7" id="KW-1185">Reference proteome</keyword>
<dbReference type="Proteomes" id="UP000198820">
    <property type="component" value="Unassembled WGS sequence"/>
</dbReference>
<dbReference type="InterPro" id="IPR018490">
    <property type="entry name" value="cNMP-bd_dom_sf"/>
</dbReference>
<dbReference type="AlphaFoldDB" id="A0A1H3XIY8"/>
<dbReference type="EMBL" id="FNQF01000002">
    <property type="protein sequence ID" value="SDZ98518.1"/>
    <property type="molecule type" value="Genomic_DNA"/>
</dbReference>
<dbReference type="Pfam" id="PF13545">
    <property type="entry name" value="HTH_Crp_2"/>
    <property type="match status" value="1"/>
</dbReference>
<gene>
    <name evidence="6" type="ORF">SAMN05421540_102357</name>
</gene>
<keyword evidence="6" id="KW-0418">Kinase</keyword>
<dbReference type="PROSITE" id="PS51063">
    <property type="entry name" value="HTH_CRP_2"/>
    <property type="match status" value="1"/>
</dbReference>
<proteinExistence type="predicted"/>
<keyword evidence="6" id="KW-0808">Transferase</keyword>
<dbReference type="SUPFAM" id="SSF46785">
    <property type="entry name" value="Winged helix' DNA-binding domain"/>
    <property type="match status" value="1"/>
</dbReference>
<dbReference type="InterPro" id="IPR000595">
    <property type="entry name" value="cNMP-bd_dom"/>
</dbReference>
<dbReference type="Gene3D" id="2.60.120.10">
    <property type="entry name" value="Jelly Rolls"/>
    <property type="match status" value="1"/>
</dbReference>
<dbReference type="InterPro" id="IPR014710">
    <property type="entry name" value="RmlC-like_jellyroll"/>
</dbReference>
<dbReference type="GO" id="GO:0016301">
    <property type="term" value="F:kinase activity"/>
    <property type="evidence" value="ECO:0007669"/>
    <property type="project" value="UniProtKB-KW"/>
</dbReference>
<dbReference type="SMART" id="SM00100">
    <property type="entry name" value="cNMP"/>
    <property type="match status" value="1"/>
</dbReference>
<feature type="domain" description="HTH crp-type" evidence="5">
    <location>
        <begin position="130"/>
        <end position="198"/>
    </location>
</feature>
<keyword evidence="1" id="KW-0805">Transcription regulation</keyword>
<evidence type="ECO:0000256" key="2">
    <source>
        <dbReference type="ARBA" id="ARBA00023125"/>
    </source>
</evidence>
<dbReference type="Pfam" id="PF00027">
    <property type="entry name" value="cNMP_binding"/>
    <property type="match status" value="1"/>
</dbReference>
<keyword evidence="2" id="KW-0238">DNA-binding</keyword>
<keyword evidence="3" id="KW-0804">Transcription</keyword>
<feature type="domain" description="Cyclic nucleotide-binding" evidence="4">
    <location>
        <begin position="17"/>
        <end position="116"/>
    </location>
</feature>
<reference evidence="6 7" key="1">
    <citation type="submission" date="2016-10" db="EMBL/GenBank/DDBJ databases">
        <authorList>
            <person name="de Groot N.N."/>
        </authorList>
    </citation>
    <scope>NUCLEOTIDE SEQUENCE [LARGE SCALE GENOMIC DNA]</scope>
    <source>
        <strain evidence="6 7">DSM 23581</strain>
    </source>
</reference>
<dbReference type="PANTHER" id="PTHR24567:SF28">
    <property type="entry name" value="LISTERIOLYSIN REGULATORY PROTEIN"/>
    <property type="match status" value="1"/>
</dbReference>
<organism evidence="6 7">
    <name type="scientific">Psychroflexus halocasei</name>
    <dbReference type="NCBI Taxonomy" id="908615"/>
    <lineage>
        <taxon>Bacteria</taxon>
        <taxon>Pseudomonadati</taxon>
        <taxon>Bacteroidota</taxon>
        <taxon>Flavobacteriia</taxon>
        <taxon>Flavobacteriales</taxon>
        <taxon>Flavobacteriaceae</taxon>
        <taxon>Psychroflexus</taxon>
    </lineage>
</organism>
<dbReference type="GO" id="GO:0003677">
    <property type="term" value="F:DNA binding"/>
    <property type="evidence" value="ECO:0007669"/>
    <property type="project" value="UniProtKB-KW"/>
</dbReference>
<accession>A0A1H3XIY8</accession>
<evidence type="ECO:0000259" key="5">
    <source>
        <dbReference type="PROSITE" id="PS51063"/>
    </source>
</evidence>
<dbReference type="STRING" id="908615.SAMN05421540_102357"/>
<protein>
    <submittedName>
        <fullName evidence="6">cAMP-binding domain of CRP or a regulatory subunit of cAMP-dependent protein kinases</fullName>
    </submittedName>
</protein>
<evidence type="ECO:0000259" key="4">
    <source>
        <dbReference type="PROSITE" id="PS50042"/>
    </source>
</evidence>
<evidence type="ECO:0000256" key="1">
    <source>
        <dbReference type="ARBA" id="ARBA00023015"/>
    </source>
</evidence>
<dbReference type="CDD" id="cd00038">
    <property type="entry name" value="CAP_ED"/>
    <property type="match status" value="1"/>
</dbReference>